<evidence type="ECO:0000259" key="3">
    <source>
        <dbReference type="Pfam" id="PF01370"/>
    </source>
</evidence>
<dbReference type="PANTHER" id="PTHR10366:SF564">
    <property type="entry name" value="STEROL-4-ALPHA-CARBOXYLATE 3-DEHYDROGENASE, DECARBOXYLATING"/>
    <property type="match status" value="1"/>
</dbReference>
<name>A0A8H6VRK8_9AGAR</name>
<dbReference type="GeneID" id="59351656"/>
<proteinExistence type="inferred from homology"/>
<dbReference type="AlphaFoldDB" id="A0A8H6VRK8"/>
<dbReference type="Pfam" id="PF01370">
    <property type="entry name" value="Epimerase"/>
    <property type="match status" value="1"/>
</dbReference>
<reference evidence="4" key="1">
    <citation type="submission" date="2020-05" db="EMBL/GenBank/DDBJ databases">
        <title>Mycena genomes resolve the evolution of fungal bioluminescence.</title>
        <authorList>
            <person name="Tsai I.J."/>
        </authorList>
    </citation>
    <scope>NUCLEOTIDE SEQUENCE</scope>
    <source>
        <strain evidence="4">171206Taipei</strain>
    </source>
</reference>
<evidence type="ECO:0000256" key="1">
    <source>
        <dbReference type="ARBA" id="ARBA00023002"/>
    </source>
</evidence>
<dbReference type="SUPFAM" id="SSF51735">
    <property type="entry name" value="NAD(P)-binding Rossmann-fold domains"/>
    <property type="match status" value="1"/>
</dbReference>
<comment type="similarity">
    <text evidence="2">Belongs to the NAD(P)-dependent epimerase/dehydratase family. Dihydroflavonol-4-reductase subfamily.</text>
</comment>
<evidence type="ECO:0000313" key="4">
    <source>
        <dbReference type="EMBL" id="KAF7291224.1"/>
    </source>
</evidence>
<sequence length="348" mass="37857">MPSLTTGKVLVSGANGFIAAWVVRSLLEAGFAVRGTVRSEAKTAHLRKEFASYGDGFELVVVPDITAEGAFDDAVRDIDAVAHTASPFHLKAVEPDELIIPAIQGTVGILKSVLKNGSSVKRVVITGSCASVLHVATEPKTFSEVDWNEQSPREVEEMGRDAPAITKYRASKTLAERAAWNFMEEHNSQVKWDLCVINPPFVFGPTIHDTPTPSDLNTSAAQFFTMLTESSPRDTLRSGAAWIDVRDLGAAHVGAFQNEEAGGERIIVSQGSFVWQNFFDAAPEVSARGFQYQKGIAGCDVEPPVVHHIQYDARKAEKLLGIPVESGYRSVGEMVRDTVTDWEARGWV</sequence>
<evidence type="ECO:0000313" key="5">
    <source>
        <dbReference type="Proteomes" id="UP000636479"/>
    </source>
</evidence>
<feature type="domain" description="NAD-dependent epimerase/dehydratase" evidence="3">
    <location>
        <begin position="9"/>
        <end position="264"/>
    </location>
</feature>
<dbReference type="PANTHER" id="PTHR10366">
    <property type="entry name" value="NAD DEPENDENT EPIMERASE/DEHYDRATASE"/>
    <property type="match status" value="1"/>
</dbReference>
<keyword evidence="5" id="KW-1185">Reference proteome</keyword>
<protein>
    <recommendedName>
        <fullName evidence="3">NAD-dependent epimerase/dehydratase domain-containing protein</fullName>
    </recommendedName>
</protein>
<dbReference type="InterPro" id="IPR036291">
    <property type="entry name" value="NAD(P)-bd_dom_sf"/>
</dbReference>
<dbReference type="RefSeq" id="XP_037214346.1">
    <property type="nucleotide sequence ID" value="XM_037369140.1"/>
</dbReference>
<keyword evidence="1" id="KW-0560">Oxidoreductase</keyword>
<organism evidence="4 5">
    <name type="scientific">Mycena indigotica</name>
    <dbReference type="NCBI Taxonomy" id="2126181"/>
    <lineage>
        <taxon>Eukaryota</taxon>
        <taxon>Fungi</taxon>
        <taxon>Dikarya</taxon>
        <taxon>Basidiomycota</taxon>
        <taxon>Agaricomycotina</taxon>
        <taxon>Agaricomycetes</taxon>
        <taxon>Agaricomycetidae</taxon>
        <taxon>Agaricales</taxon>
        <taxon>Marasmiineae</taxon>
        <taxon>Mycenaceae</taxon>
        <taxon>Mycena</taxon>
    </lineage>
</organism>
<dbReference type="Gene3D" id="3.40.50.720">
    <property type="entry name" value="NAD(P)-binding Rossmann-like Domain"/>
    <property type="match status" value="1"/>
</dbReference>
<dbReference type="OrthoDB" id="2735536at2759"/>
<gene>
    <name evidence="4" type="ORF">MIND_01265900</name>
</gene>
<dbReference type="InterPro" id="IPR001509">
    <property type="entry name" value="Epimerase_deHydtase"/>
</dbReference>
<evidence type="ECO:0000256" key="2">
    <source>
        <dbReference type="ARBA" id="ARBA00023445"/>
    </source>
</evidence>
<dbReference type="GO" id="GO:0016616">
    <property type="term" value="F:oxidoreductase activity, acting on the CH-OH group of donors, NAD or NADP as acceptor"/>
    <property type="evidence" value="ECO:0007669"/>
    <property type="project" value="TreeGrafter"/>
</dbReference>
<accession>A0A8H6VRK8</accession>
<dbReference type="InterPro" id="IPR050425">
    <property type="entry name" value="NAD(P)_dehydrat-like"/>
</dbReference>
<dbReference type="EMBL" id="JACAZF010000013">
    <property type="protein sequence ID" value="KAF7291224.1"/>
    <property type="molecule type" value="Genomic_DNA"/>
</dbReference>
<comment type="caution">
    <text evidence="4">The sequence shown here is derived from an EMBL/GenBank/DDBJ whole genome shotgun (WGS) entry which is preliminary data.</text>
</comment>
<dbReference type="CDD" id="cd05227">
    <property type="entry name" value="AR_SDR_e"/>
    <property type="match status" value="1"/>
</dbReference>
<dbReference type="Proteomes" id="UP000636479">
    <property type="component" value="Unassembled WGS sequence"/>
</dbReference>